<proteinExistence type="predicted"/>
<evidence type="ECO:0000256" key="1">
    <source>
        <dbReference type="SAM" id="Coils"/>
    </source>
</evidence>
<evidence type="ECO:0000313" key="4">
    <source>
        <dbReference type="Proteomes" id="UP000550787"/>
    </source>
</evidence>
<dbReference type="InterPro" id="IPR050445">
    <property type="entry name" value="Bact_polysacc_biosynth/exp"/>
</dbReference>
<dbReference type="PANTHER" id="PTHR32309">
    <property type="entry name" value="TYROSINE-PROTEIN KINASE"/>
    <property type="match status" value="1"/>
</dbReference>
<dbReference type="PANTHER" id="PTHR32309:SF13">
    <property type="entry name" value="FERRIC ENTEROBACTIN TRANSPORT PROTEIN FEPE"/>
    <property type="match status" value="1"/>
</dbReference>
<organism evidence="3 4">
    <name type="scientific">Gluconacetobacter diazotrophicus</name>
    <name type="common">Acetobacter diazotrophicus</name>
    <dbReference type="NCBI Taxonomy" id="33996"/>
    <lineage>
        <taxon>Bacteria</taxon>
        <taxon>Pseudomonadati</taxon>
        <taxon>Pseudomonadota</taxon>
        <taxon>Alphaproteobacteria</taxon>
        <taxon>Acetobacterales</taxon>
        <taxon>Acetobacteraceae</taxon>
        <taxon>Gluconacetobacter</taxon>
    </lineage>
</organism>
<dbReference type="OMA" id="ADQYHST"/>
<keyword evidence="2" id="KW-1133">Transmembrane helix</keyword>
<feature type="coiled-coil region" evidence="1">
    <location>
        <begin position="202"/>
        <end position="229"/>
    </location>
</feature>
<evidence type="ECO:0000313" key="3">
    <source>
        <dbReference type="EMBL" id="MBB2156297.1"/>
    </source>
</evidence>
<feature type="transmembrane region" description="Helical" evidence="2">
    <location>
        <begin position="37"/>
        <end position="55"/>
    </location>
</feature>
<keyword evidence="2" id="KW-0812">Transmembrane</keyword>
<accession>A0A7W4FEQ1</accession>
<sequence length="391" mass="43525">MDRFEVPSERAASVASALVAIPRGFNREHRLRKARPFLLVVALPTLIAAIYYFLIAAPQYVSQAEFVVRGAASQPVGMLSNLLTPGEGSVADEDSYIVQDYLTSRDAAKTMLATKRLAAIFNRPEGDRFARFPNVFTGSSFEYFYQYYKNHVTVELDTSTSIATLRVRTFRAQDSQDIATALLVSAEQLVNQINMRQRANMIGSAVKEVEEATEQLRDVEGQLAAYRNREALLDPIKQATPLLSNINELQVMLTSARMQLAQVQTASPRSPAIPVYQRRIAILEEQIARLSRDVTGSKASLVPKITDYDALTFKQELIEKQLTAAATALETAKAQADRQQVYLEQISHPDLADYATYPKRISDVLTVFATFLGLFLMGKLIISGAREHQIV</sequence>
<keyword evidence="1" id="KW-0175">Coiled coil</keyword>
<comment type="caution">
    <text evidence="3">The sequence shown here is derived from an EMBL/GenBank/DDBJ whole genome shotgun (WGS) entry which is preliminary data.</text>
</comment>
<dbReference type="AlphaFoldDB" id="A0A7W4FEQ1"/>
<reference evidence="3 4" key="1">
    <citation type="submission" date="2020-04" db="EMBL/GenBank/DDBJ databases">
        <title>Description of novel Gluconacetobacter.</title>
        <authorList>
            <person name="Sombolestani A."/>
        </authorList>
    </citation>
    <scope>NUCLEOTIDE SEQUENCE [LARGE SCALE GENOMIC DNA]</scope>
    <source>
        <strain evidence="3 4">LMG 7603</strain>
    </source>
</reference>
<protein>
    <submittedName>
        <fullName evidence="3">Capsule biosynthesis protein</fullName>
    </submittedName>
</protein>
<gene>
    <name evidence="3" type="ORF">HLH33_08230</name>
</gene>
<keyword evidence="2" id="KW-0472">Membrane</keyword>
<dbReference type="GO" id="GO:0005886">
    <property type="term" value="C:plasma membrane"/>
    <property type="evidence" value="ECO:0007669"/>
    <property type="project" value="TreeGrafter"/>
</dbReference>
<dbReference type="GO" id="GO:0004713">
    <property type="term" value="F:protein tyrosine kinase activity"/>
    <property type="evidence" value="ECO:0007669"/>
    <property type="project" value="TreeGrafter"/>
</dbReference>
<name>A0A7W4FEQ1_GLUDI</name>
<dbReference type="Proteomes" id="UP000550787">
    <property type="component" value="Unassembled WGS sequence"/>
</dbReference>
<evidence type="ECO:0000256" key="2">
    <source>
        <dbReference type="SAM" id="Phobius"/>
    </source>
</evidence>
<dbReference type="EMBL" id="JABEQG010000012">
    <property type="protein sequence ID" value="MBB2156297.1"/>
    <property type="molecule type" value="Genomic_DNA"/>
</dbReference>